<dbReference type="AlphaFoldDB" id="A0AB74TW18"/>
<reference evidence="1" key="1">
    <citation type="submission" date="2023-12" db="EMBL/GenBank/DDBJ databases">
        <title>Dolosigranulum savutii sp. nov. isolated from human upper respiratory samples collected in Botswana.</title>
        <authorList>
            <person name="Kelly M.S."/>
        </authorList>
    </citation>
    <scope>NUCLEOTIDE SEQUENCE</scope>
    <source>
        <strain evidence="1">MSK211</strain>
    </source>
</reference>
<organism evidence="1">
    <name type="scientific">Dolosigranulum savutiense</name>
    <dbReference type="NCBI Taxonomy" id="3110288"/>
    <lineage>
        <taxon>Bacteria</taxon>
        <taxon>Bacillati</taxon>
        <taxon>Bacillota</taxon>
        <taxon>Bacilli</taxon>
        <taxon>Lactobacillales</taxon>
        <taxon>Carnobacteriaceae</taxon>
        <taxon>Dolosigranulum</taxon>
    </lineage>
</organism>
<gene>
    <name evidence="1" type="ORF">VUQ07_06920</name>
</gene>
<evidence type="ECO:0000313" key="1">
    <source>
        <dbReference type="EMBL" id="XBC50967.1"/>
    </source>
</evidence>
<name>A0AB74TW18_9LACT</name>
<accession>A0AB74TW18</accession>
<proteinExistence type="predicted"/>
<sequence length="78" mass="8958">MKNMSSLSAKEVQWAELIELGHRNFVVPGHLSIQVRENGHSGDWRVEWSSAGYRGYEYKDGLEYDQMLEVMVGLANKE</sequence>
<dbReference type="RefSeq" id="WP_347299068.1">
    <property type="nucleotide sequence ID" value="NZ_CP142436.1"/>
</dbReference>
<protein>
    <submittedName>
        <fullName evidence="1">Uncharacterized protein</fullName>
    </submittedName>
</protein>
<dbReference type="EMBL" id="CP142436">
    <property type="protein sequence ID" value="XBC50967.1"/>
    <property type="molecule type" value="Genomic_DNA"/>
</dbReference>